<protein>
    <submittedName>
        <fullName evidence="3">Lipopolysaccharide biosynthesis protein</fullName>
    </submittedName>
</protein>
<feature type="transmembrane region" description="Helical" evidence="2">
    <location>
        <begin position="181"/>
        <end position="204"/>
    </location>
</feature>
<reference evidence="3 4" key="1">
    <citation type="submission" date="2018-10" db="EMBL/GenBank/DDBJ databases">
        <title>Isolation from soil.</title>
        <authorList>
            <person name="Hu J."/>
        </authorList>
    </citation>
    <scope>NUCLEOTIDE SEQUENCE [LARGE SCALE GENOMIC DNA]</scope>
    <source>
        <strain evidence="3 4">NEAU-Ht49</strain>
    </source>
</reference>
<keyword evidence="2" id="KW-0812">Transmembrane</keyword>
<dbReference type="OrthoDB" id="3872739at2"/>
<feature type="transmembrane region" description="Helical" evidence="2">
    <location>
        <begin position="33"/>
        <end position="54"/>
    </location>
</feature>
<proteinExistence type="predicted"/>
<evidence type="ECO:0000256" key="1">
    <source>
        <dbReference type="SAM" id="MobiDB-lite"/>
    </source>
</evidence>
<accession>A0A3M2LQ67</accession>
<dbReference type="EMBL" id="RFFG01000064">
    <property type="protein sequence ID" value="RMI39634.1"/>
    <property type="molecule type" value="Genomic_DNA"/>
</dbReference>
<evidence type="ECO:0000313" key="4">
    <source>
        <dbReference type="Proteomes" id="UP000282674"/>
    </source>
</evidence>
<organism evidence="3 4">
    <name type="scientific">Actinomadura harenae</name>
    <dbReference type="NCBI Taxonomy" id="2483351"/>
    <lineage>
        <taxon>Bacteria</taxon>
        <taxon>Bacillati</taxon>
        <taxon>Actinomycetota</taxon>
        <taxon>Actinomycetes</taxon>
        <taxon>Streptosporangiales</taxon>
        <taxon>Thermomonosporaceae</taxon>
        <taxon>Actinomadura</taxon>
    </lineage>
</organism>
<keyword evidence="2" id="KW-1133">Transmembrane helix</keyword>
<dbReference type="AlphaFoldDB" id="A0A3M2LQ67"/>
<keyword evidence="4" id="KW-1185">Reference proteome</keyword>
<keyword evidence="2" id="KW-0472">Membrane</keyword>
<evidence type="ECO:0000313" key="3">
    <source>
        <dbReference type="EMBL" id="RMI39634.1"/>
    </source>
</evidence>
<dbReference type="RefSeq" id="WP_122197662.1">
    <property type="nucleotide sequence ID" value="NZ_JBHSKC010000001.1"/>
</dbReference>
<gene>
    <name evidence="3" type="ORF">EBO15_29145</name>
</gene>
<dbReference type="Proteomes" id="UP000282674">
    <property type="component" value="Unassembled WGS sequence"/>
</dbReference>
<evidence type="ECO:0000256" key="2">
    <source>
        <dbReference type="SAM" id="Phobius"/>
    </source>
</evidence>
<comment type="caution">
    <text evidence="3">The sequence shown here is derived from an EMBL/GenBank/DDBJ whole genome shotgun (WGS) entry which is preliminary data.</text>
</comment>
<feature type="compositionally biased region" description="Basic and acidic residues" evidence="1">
    <location>
        <begin position="253"/>
        <end position="264"/>
    </location>
</feature>
<sequence length="264" mass="26943">MTTAKTRTADGGPDTGPPPPGGRARGPADPMRGAALPMAVIVLGAVAGTLYGLLTPPAFEASANVLVAPDKHSSGADAVNYAQAYGRLANLPETLTWAPVPAPWGTSVESAAKRLRTSTSPDTPLIRLTATAPEPRRAATLANAAAAALVRYGTGHQADTGVRVILMSNALAPTTASSPKLLLDIAVGAASGGLLAALAALAGLRWPPASAGRRRQGRAWDTEAVPDAPSETGGRAQTRRSGASRSSRSSRRNRVERPAAEDEK</sequence>
<feature type="region of interest" description="Disordered" evidence="1">
    <location>
        <begin position="209"/>
        <end position="264"/>
    </location>
</feature>
<feature type="region of interest" description="Disordered" evidence="1">
    <location>
        <begin position="1"/>
        <end position="30"/>
    </location>
</feature>
<name>A0A3M2LQ67_9ACTN</name>